<protein>
    <submittedName>
        <fullName evidence="2">Uncharacterized protein</fullName>
    </submittedName>
</protein>
<dbReference type="OrthoDB" id="241648at2759"/>
<evidence type="ECO:0000256" key="1">
    <source>
        <dbReference type="SAM" id="MobiDB-lite"/>
    </source>
</evidence>
<evidence type="ECO:0000313" key="3">
    <source>
        <dbReference type="Proteomes" id="UP000237481"/>
    </source>
</evidence>
<dbReference type="AlphaFoldDB" id="A0A2S4KRY9"/>
<comment type="caution">
    <text evidence="2">The sequence shown here is derived from an EMBL/GenBank/DDBJ whole genome shotgun (WGS) entry which is preliminary data.</text>
</comment>
<dbReference type="Proteomes" id="UP000237481">
    <property type="component" value="Unassembled WGS sequence"/>
</dbReference>
<evidence type="ECO:0000313" key="2">
    <source>
        <dbReference type="EMBL" id="POR32945.1"/>
    </source>
</evidence>
<feature type="region of interest" description="Disordered" evidence="1">
    <location>
        <begin position="119"/>
        <end position="206"/>
    </location>
</feature>
<organism evidence="2 3">
    <name type="scientific">Tolypocladium paradoxum</name>
    <dbReference type="NCBI Taxonomy" id="94208"/>
    <lineage>
        <taxon>Eukaryota</taxon>
        <taxon>Fungi</taxon>
        <taxon>Dikarya</taxon>
        <taxon>Ascomycota</taxon>
        <taxon>Pezizomycotina</taxon>
        <taxon>Sordariomycetes</taxon>
        <taxon>Hypocreomycetidae</taxon>
        <taxon>Hypocreales</taxon>
        <taxon>Ophiocordycipitaceae</taxon>
        <taxon>Tolypocladium</taxon>
    </lineage>
</organism>
<sequence>MARPSNAVGDLEVGGLQRVSGRIDAMGHLQRHVGTRTKYWTEYRVMQHILLSDTRLLPPPFPHATTSHLQQCTITAPDLLFPSPSRPQACLAPQPSSSSSSSDFDFVCLSASARQSRLPALFSSGNGPRLSLPPAVTERGAQSPPLTQSRPAILRSRDEPATTTTKTPDDENSRRRGNSSLNDERLASLNLPTDRETTGQPLPPAR</sequence>
<gene>
    <name evidence="2" type="ORF">TPAR_06853</name>
</gene>
<name>A0A2S4KRY9_9HYPO</name>
<accession>A0A2S4KRY9</accession>
<reference evidence="2 3" key="1">
    <citation type="submission" date="2018-01" db="EMBL/GenBank/DDBJ databases">
        <title>Harnessing the power of phylogenomics to disentangle the directionality and signatures of interkingdom host jumping in the parasitic fungal genus Tolypocladium.</title>
        <authorList>
            <person name="Quandt C.A."/>
            <person name="Patterson W."/>
            <person name="Spatafora J.W."/>
        </authorList>
    </citation>
    <scope>NUCLEOTIDE SEQUENCE [LARGE SCALE GENOMIC DNA]</scope>
    <source>
        <strain evidence="2 3">NRBC 100945</strain>
    </source>
</reference>
<dbReference type="EMBL" id="PKSG01000772">
    <property type="protein sequence ID" value="POR32945.1"/>
    <property type="molecule type" value="Genomic_DNA"/>
</dbReference>
<proteinExistence type="predicted"/>
<keyword evidence="3" id="KW-1185">Reference proteome</keyword>